<comment type="caution">
    <text evidence="1">The sequence shown here is derived from an EMBL/GenBank/DDBJ whole genome shotgun (WGS) entry which is preliminary data.</text>
</comment>
<evidence type="ECO:0000313" key="1">
    <source>
        <dbReference type="EMBL" id="KUN58910.1"/>
    </source>
</evidence>
<gene>
    <name evidence="1" type="ORF">AQJ46_42315</name>
</gene>
<organism evidence="1 2">
    <name type="scientific">Streptomyces canus</name>
    <dbReference type="NCBI Taxonomy" id="58343"/>
    <lineage>
        <taxon>Bacteria</taxon>
        <taxon>Bacillati</taxon>
        <taxon>Actinomycetota</taxon>
        <taxon>Actinomycetes</taxon>
        <taxon>Kitasatosporales</taxon>
        <taxon>Streptomycetaceae</taxon>
        <taxon>Streptomyces</taxon>
        <taxon>Streptomyces aurantiacus group</taxon>
    </lineage>
</organism>
<proteinExistence type="predicted"/>
<dbReference type="AlphaFoldDB" id="A0A101RNI5"/>
<dbReference type="EMBL" id="LMWU01000055">
    <property type="protein sequence ID" value="KUN58910.1"/>
    <property type="molecule type" value="Genomic_DNA"/>
</dbReference>
<sequence length="84" mass="9299">MSTLLLGHWDDRGRLVVTSSHQVSDGDQAAIDALVGDQTKSTAWACDFDVDSHRDAVQRAYEEYARDDDADLVDEVQGFEPVTD</sequence>
<dbReference type="Proteomes" id="UP000053669">
    <property type="component" value="Unassembled WGS sequence"/>
</dbReference>
<evidence type="ECO:0000313" key="2">
    <source>
        <dbReference type="Proteomes" id="UP000053669"/>
    </source>
</evidence>
<name>A0A101RNI5_9ACTN</name>
<accession>A0A101RNI5</accession>
<dbReference type="RefSeq" id="WP_059210672.1">
    <property type="nucleotide sequence ID" value="NZ_KQ948674.1"/>
</dbReference>
<protein>
    <submittedName>
        <fullName evidence="1">Uncharacterized protein</fullName>
    </submittedName>
</protein>
<dbReference type="STRING" id="58343.AQJ46_42315"/>
<reference evidence="1 2" key="1">
    <citation type="submission" date="2015-10" db="EMBL/GenBank/DDBJ databases">
        <title>Draft genome sequence of Streptomyces canus DSM 40017, type strain for the species Streptomyces canus.</title>
        <authorList>
            <person name="Ruckert C."/>
            <person name="Winkler A."/>
            <person name="Kalinowski J."/>
            <person name="Kampfer P."/>
            <person name="Glaeser S."/>
        </authorList>
    </citation>
    <scope>NUCLEOTIDE SEQUENCE [LARGE SCALE GENOMIC DNA]</scope>
    <source>
        <strain evidence="1 2">DSM 40017</strain>
    </source>
</reference>